<accession>A0A7T4A2B0</accession>
<sequence length="262" mass="27820">MSRNTNTEGSGEEKARDAAAGLDRATEKFAGTADIEQGATTGYTEADVESRAQETATAEGFTLYRNPDGSHTAIDESATVEFAEVDADAAAASANAPRRHQTHREGDLHQQDVVKILSDAKWVMLTTALADGTLLSHPMVPQQVTDDADVWFFIGLDGDQAIALQGNPNVNLAVAESGNWLSVAGTVEFVDSQAKIDHLWNDDAAAWFDGGRNDPNLGLIRVNGESAQHWGATGGKVSALVEMIKAKVTRQQPEGGSSTTEL</sequence>
<protein>
    <submittedName>
        <fullName evidence="3">Pyridoxamine 5'-phosphate oxidase family protein</fullName>
    </submittedName>
</protein>
<name>A0A7T4A2B0_9MICO</name>
<dbReference type="InterPro" id="IPR052917">
    <property type="entry name" value="Stress-Dev_Protein"/>
</dbReference>
<dbReference type="Pfam" id="PF16242">
    <property type="entry name" value="Pyrid_ox_like"/>
    <property type="match status" value="1"/>
</dbReference>
<evidence type="ECO:0000256" key="1">
    <source>
        <dbReference type="SAM" id="MobiDB-lite"/>
    </source>
</evidence>
<dbReference type="Proteomes" id="UP000595374">
    <property type="component" value="Chromosome"/>
</dbReference>
<dbReference type="EMBL" id="CP065989">
    <property type="protein sequence ID" value="QQB16016.1"/>
    <property type="molecule type" value="Genomic_DNA"/>
</dbReference>
<dbReference type="Gene3D" id="2.30.110.10">
    <property type="entry name" value="Electron Transport, Fmn-binding Protein, Chain A"/>
    <property type="match status" value="1"/>
</dbReference>
<feature type="domain" description="General stress protein FMN-binding split barrel" evidence="2">
    <location>
        <begin position="111"/>
        <end position="254"/>
    </location>
</feature>
<dbReference type="SUPFAM" id="SSF50475">
    <property type="entry name" value="FMN-binding split barrel"/>
    <property type="match status" value="1"/>
</dbReference>
<gene>
    <name evidence="3" type="ORF">I6H47_05620</name>
</gene>
<dbReference type="InterPro" id="IPR012349">
    <property type="entry name" value="Split_barrel_FMN-bd"/>
</dbReference>
<dbReference type="PANTHER" id="PTHR34818:SF1">
    <property type="entry name" value="PROTEIN BLI-3"/>
    <property type="match status" value="1"/>
</dbReference>
<organism evidence="3 4">
    <name type="scientific">Brevibacterium casei</name>
    <dbReference type="NCBI Taxonomy" id="33889"/>
    <lineage>
        <taxon>Bacteria</taxon>
        <taxon>Bacillati</taxon>
        <taxon>Actinomycetota</taxon>
        <taxon>Actinomycetes</taxon>
        <taxon>Micrococcales</taxon>
        <taxon>Brevibacteriaceae</taxon>
        <taxon>Brevibacterium</taxon>
    </lineage>
</organism>
<feature type="region of interest" description="Disordered" evidence="1">
    <location>
        <begin position="1"/>
        <end position="55"/>
    </location>
</feature>
<dbReference type="AlphaFoldDB" id="A0A7T4A2B0"/>
<reference evidence="3 4" key="1">
    <citation type="submission" date="2020-12" db="EMBL/GenBank/DDBJ databases">
        <title>FDA dAtabase for Regulatory Grade micrObial Sequences (FDA-ARGOS): Supporting development and validation of Infectious Disease Dx tests.</title>
        <authorList>
            <person name="Sproer C."/>
            <person name="Gronow S."/>
            <person name="Severitt S."/>
            <person name="Schroder I."/>
            <person name="Tallon L."/>
            <person name="Sadzewicz L."/>
            <person name="Zhao X."/>
            <person name="Boylan J."/>
            <person name="Ott S."/>
            <person name="Bowen H."/>
            <person name="Vavikolanu K."/>
            <person name="Mehta A."/>
            <person name="Aluvathingal J."/>
            <person name="Nadendla S."/>
            <person name="Lowell S."/>
            <person name="Myers T."/>
            <person name="Yan Y."/>
            <person name="Sichtig H."/>
        </authorList>
    </citation>
    <scope>NUCLEOTIDE SEQUENCE [LARGE SCALE GENOMIC DNA]</scope>
    <source>
        <strain evidence="3 4">FDAARGOS_990</strain>
    </source>
</reference>
<proteinExistence type="predicted"/>
<evidence type="ECO:0000259" key="2">
    <source>
        <dbReference type="Pfam" id="PF16242"/>
    </source>
</evidence>
<dbReference type="InterPro" id="IPR038725">
    <property type="entry name" value="YdaG_split_barrel_FMN-bd"/>
</dbReference>
<evidence type="ECO:0000313" key="3">
    <source>
        <dbReference type="EMBL" id="QQB16016.1"/>
    </source>
</evidence>
<evidence type="ECO:0000313" key="4">
    <source>
        <dbReference type="Proteomes" id="UP000595374"/>
    </source>
</evidence>
<dbReference type="PANTHER" id="PTHR34818">
    <property type="entry name" value="PROTEIN BLI-3"/>
    <property type="match status" value="1"/>
</dbReference>